<reference evidence="2" key="2">
    <citation type="submission" date="2018-05" db="EMBL/GenBank/DDBJ databases">
        <title>OgluRS3 (Oryza glumaepatula Reference Sequence Version 3).</title>
        <authorList>
            <person name="Zhang J."/>
            <person name="Kudrna D."/>
            <person name="Lee S."/>
            <person name="Talag J."/>
            <person name="Welchert J."/>
            <person name="Wing R.A."/>
        </authorList>
    </citation>
    <scope>NUCLEOTIDE SEQUENCE [LARGE SCALE GENOMIC DNA]</scope>
</reference>
<proteinExistence type="predicted"/>
<evidence type="ECO:0000313" key="2">
    <source>
        <dbReference type="EnsemblPlants" id="OGLUM04G10070.1"/>
    </source>
</evidence>
<feature type="compositionally biased region" description="Low complexity" evidence="1">
    <location>
        <begin position="48"/>
        <end position="57"/>
    </location>
</feature>
<organism evidence="2">
    <name type="scientific">Oryza glumipatula</name>
    <dbReference type="NCBI Taxonomy" id="40148"/>
    <lineage>
        <taxon>Eukaryota</taxon>
        <taxon>Viridiplantae</taxon>
        <taxon>Streptophyta</taxon>
        <taxon>Embryophyta</taxon>
        <taxon>Tracheophyta</taxon>
        <taxon>Spermatophyta</taxon>
        <taxon>Magnoliopsida</taxon>
        <taxon>Liliopsida</taxon>
        <taxon>Poales</taxon>
        <taxon>Poaceae</taxon>
        <taxon>BOP clade</taxon>
        <taxon>Oryzoideae</taxon>
        <taxon>Oryzeae</taxon>
        <taxon>Oryzinae</taxon>
        <taxon>Oryza</taxon>
    </lineage>
</organism>
<reference evidence="2" key="1">
    <citation type="submission" date="2015-04" db="UniProtKB">
        <authorList>
            <consortium name="EnsemblPlants"/>
        </authorList>
    </citation>
    <scope>IDENTIFICATION</scope>
</reference>
<dbReference type="Gramene" id="OGLUM04G10070.1">
    <property type="protein sequence ID" value="OGLUM04G10070.1"/>
    <property type="gene ID" value="OGLUM04G10070"/>
</dbReference>
<sequence length="186" mass="19751">MEIVRSHRPAGRGETGRDHGNAEQEEIRAVPALPRFLLPSPSRKGRRAATTLPPTAAGQDGGCRKEAAAVADSHIRGSAAGSQIRHRRHHRLCSVALWGKTGGLCVTYRGRTTLPSSICVFSLGLRSGHLASARDGGYLTDAYRCNIGSSRHQHALPGHDIAKLRKPATVRGKVACNAVGIGGDEE</sequence>
<feature type="region of interest" description="Disordered" evidence="1">
    <location>
        <begin position="1"/>
        <end position="62"/>
    </location>
</feature>
<dbReference type="EnsemblPlants" id="OGLUM04G10070.1">
    <property type="protein sequence ID" value="OGLUM04G10070.1"/>
    <property type="gene ID" value="OGLUM04G10070"/>
</dbReference>
<evidence type="ECO:0000256" key="1">
    <source>
        <dbReference type="SAM" id="MobiDB-lite"/>
    </source>
</evidence>
<evidence type="ECO:0000313" key="3">
    <source>
        <dbReference type="Proteomes" id="UP000026961"/>
    </source>
</evidence>
<name>A0A0D9ZJY7_9ORYZ</name>
<dbReference type="HOGENOM" id="CLU_1456599_0_0_1"/>
<dbReference type="Proteomes" id="UP000026961">
    <property type="component" value="Chromosome 4"/>
</dbReference>
<accession>A0A0D9ZJY7</accession>
<feature type="compositionally biased region" description="Basic and acidic residues" evidence="1">
    <location>
        <begin position="14"/>
        <end position="28"/>
    </location>
</feature>
<feature type="compositionally biased region" description="Basic residues" evidence="1">
    <location>
        <begin position="1"/>
        <end position="10"/>
    </location>
</feature>
<dbReference type="AlphaFoldDB" id="A0A0D9ZJY7"/>
<keyword evidence="3" id="KW-1185">Reference proteome</keyword>
<protein>
    <submittedName>
        <fullName evidence="2">Uncharacterized protein</fullName>
    </submittedName>
</protein>